<dbReference type="RefSeq" id="XP_013279417.1">
    <property type="nucleotide sequence ID" value="XM_013423963.1"/>
</dbReference>
<dbReference type="OrthoDB" id="4733706at2759"/>
<gene>
    <name evidence="4" type="ORF">Z517_10351</name>
</gene>
<feature type="region of interest" description="Disordered" evidence="1">
    <location>
        <begin position="488"/>
        <end position="517"/>
    </location>
</feature>
<feature type="signal peptide" evidence="3">
    <location>
        <begin position="1"/>
        <end position="21"/>
    </location>
</feature>
<evidence type="ECO:0000256" key="2">
    <source>
        <dbReference type="SAM" id="Phobius"/>
    </source>
</evidence>
<keyword evidence="3" id="KW-0732">Signal</keyword>
<evidence type="ECO:0000256" key="3">
    <source>
        <dbReference type="SAM" id="SignalP"/>
    </source>
</evidence>
<keyword evidence="2" id="KW-0812">Transmembrane</keyword>
<protein>
    <recommendedName>
        <fullName evidence="6">Mid2 domain-containing protein</fullName>
    </recommendedName>
</protein>
<feature type="compositionally biased region" description="Low complexity" evidence="1">
    <location>
        <begin position="500"/>
        <end position="512"/>
    </location>
</feature>
<sequence>MSIYRCLSVMLWALSLFVVSAEIAFSSYNGAGLTEADTLRVLRRALSASGTEDTVNLFDETIDKSWDGALLFAITMEAEEDVSTPAGNGSLETQYGVSIVCSTCYITGRVSGQLTRNADFNITELEESAIGLVKNITEEAGQALSDLVEGNTNYTEIDFNVELPSFPDFDYRLQFSFDNLELYMKLDTILSVASTYTINLYTSQSPAGVSLGDSLEIGAFFTVDLILTAAAEVDISSGVHIKVDGADINLQMFNRSVESITIDGGMFEFLPVSIEGAGFVFTGALRVGLHAGITFDIDTYVTIANHTLGGSAGLEAGVFANVAEFVANVTYDAGGDDGDCELALVESFTMALGAAAGASAAFDQTTWGPTPETEVPIWYTELGSACAARRSSTTTPAPVTARDATGDLSLTLATVTTETTSFGVACISSGLLNCPVSLQTTKTFTATLTTTTSVPSGSEATWPAATQTAVRTVAFGANAKALTATTGIPVSYIPPPSPPSSSSASGTATATGDRASHGNHRPLIIGLSVGLGVPVLVAIIAGVVFFLRRRLVRYAPVHKAESQSPVAEEVQPQPAAQHEQQGMLKRATTVEVDETD</sequence>
<dbReference type="GeneID" id="25309841"/>
<dbReference type="HOGENOM" id="CLU_025283_0_0_1"/>
<evidence type="ECO:0008006" key="6">
    <source>
        <dbReference type="Google" id="ProtNLM"/>
    </source>
</evidence>
<keyword evidence="2" id="KW-0472">Membrane</keyword>
<feature type="chain" id="PRO_5002243132" description="Mid2 domain-containing protein" evidence="3">
    <location>
        <begin position="22"/>
        <end position="596"/>
    </location>
</feature>
<dbReference type="VEuPathDB" id="FungiDB:Z517_10351"/>
<evidence type="ECO:0000313" key="5">
    <source>
        <dbReference type="Proteomes" id="UP000053029"/>
    </source>
</evidence>
<feature type="region of interest" description="Disordered" evidence="1">
    <location>
        <begin position="561"/>
        <end position="596"/>
    </location>
</feature>
<dbReference type="AlphaFoldDB" id="A0A0D2GT62"/>
<keyword evidence="2" id="KW-1133">Transmembrane helix</keyword>
<evidence type="ECO:0000256" key="1">
    <source>
        <dbReference type="SAM" id="MobiDB-lite"/>
    </source>
</evidence>
<reference evidence="4 5" key="1">
    <citation type="submission" date="2015-01" db="EMBL/GenBank/DDBJ databases">
        <title>The Genome Sequence of Fonsecaea pedrosoi CBS 271.37.</title>
        <authorList>
            <consortium name="The Broad Institute Genomics Platform"/>
            <person name="Cuomo C."/>
            <person name="de Hoog S."/>
            <person name="Gorbushina A."/>
            <person name="Stielow B."/>
            <person name="Teixiera M."/>
            <person name="Abouelleil A."/>
            <person name="Chapman S.B."/>
            <person name="Priest M."/>
            <person name="Young S.K."/>
            <person name="Wortman J."/>
            <person name="Nusbaum C."/>
            <person name="Birren B."/>
        </authorList>
    </citation>
    <scope>NUCLEOTIDE SEQUENCE [LARGE SCALE GENOMIC DNA]</scope>
    <source>
        <strain evidence="4 5">CBS 271.37</strain>
    </source>
</reference>
<keyword evidence="5" id="KW-1185">Reference proteome</keyword>
<dbReference type="EMBL" id="KN846975">
    <property type="protein sequence ID" value="KIW75609.1"/>
    <property type="molecule type" value="Genomic_DNA"/>
</dbReference>
<organism evidence="4 5">
    <name type="scientific">Fonsecaea pedrosoi CBS 271.37</name>
    <dbReference type="NCBI Taxonomy" id="1442368"/>
    <lineage>
        <taxon>Eukaryota</taxon>
        <taxon>Fungi</taxon>
        <taxon>Dikarya</taxon>
        <taxon>Ascomycota</taxon>
        <taxon>Pezizomycotina</taxon>
        <taxon>Eurotiomycetes</taxon>
        <taxon>Chaetothyriomycetidae</taxon>
        <taxon>Chaetothyriales</taxon>
        <taxon>Herpotrichiellaceae</taxon>
        <taxon>Fonsecaea</taxon>
    </lineage>
</organism>
<name>A0A0D2GT62_9EURO</name>
<proteinExistence type="predicted"/>
<dbReference type="STRING" id="1442368.A0A0D2GT62"/>
<feature type="transmembrane region" description="Helical" evidence="2">
    <location>
        <begin position="523"/>
        <end position="547"/>
    </location>
</feature>
<accession>A0A0D2GT62</accession>
<dbReference type="Proteomes" id="UP000053029">
    <property type="component" value="Unassembled WGS sequence"/>
</dbReference>
<evidence type="ECO:0000313" key="4">
    <source>
        <dbReference type="EMBL" id="KIW75609.1"/>
    </source>
</evidence>